<sequence length="291" mass="33096">MKSRKMSLAKIAAGALFVLIAAASCKKNNDVTDPTQGMPAYLPSVIYYNNQPADSFVYNADNTVSKLILNDGPRFYSFDYNSNKQCIRVKKFWNGDLHAGVPDEVDSLIYVGNKINMITSNNEGHRDTTVFSYDANNNLGLVGSKDTVKTSDRKYVTFEEFTNVNGNLSKYYYSFFNSALNGSDTYKGTRSHTYTYDNQQNGLQLFFAKNPYMFIYMNWEDDYPYFSAGKNNITGFDIKIERLLAAESENQKATVQNTYDPVTGLVIYQKFVQTGSENATWSFQFKYIKKN</sequence>
<evidence type="ECO:0000313" key="3">
    <source>
        <dbReference type="Proteomes" id="UP000249819"/>
    </source>
</evidence>
<gene>
    <name evidence="2" type="ORF">CLV59_105186</name>
</gene>
<organism evidence="2 3">
    <name type="scientific">Chitinophaga dinghuensis</name>
    <dbReference type="NCBI Taxonomy" id="1539050"/>
    <lineage>
        <taxon>Bacteria</taxon>
        <taxon>Pseudomonadati</taxon>
        <taxon>Bacteroidota</taxon>
        <taxon>Chitinophagia</taxon>
        <taxon>Chitinophagales</taxon>
        <taxon>Chitinophagaceae</taxon>
        <taxon>Chitinophaga</taxon>
    </lineage>
</organism>
<evidence type="ECO:0008006" key="4">
    <source>
        <dbReference type="Google" id="ProtNLM"/>
    </source>
</evidence>
<evidence type="ECO:0000313" key="2">
    <source>
        <dbReference type="EMBL" id="RAJ80079.1"/>
    </source>
</evidence>
<keyword evidence="3" id="KW-1185">Reference proteome</keyword>
<keyword evidence="1" id="KW-0732">Signal</keyword>
<protein>
    <recommendedName>
        <fullName evidence="4">YD repeat-containing protein</fullName>
    </recommendedName>
</protein>
<dbReference type="Proteomes" id="UP000249819">
    <property type="component" value="Unassembled WGS sequence"/>
</dbReference>
<name>A0A327VVW7_9BACT</name>
<feature type="signal peptide" evidence="1">
    <location>
        <begin position="1"/>
        <end position="23"/>
    </location>
</feature>
<dbReference type="EMBL" id="QLMA01000005">
    <property type="protein sequence ID" value="RAJ80079.1"/>
    <property type="molecule type" value="Genomic_DNA"/>
</dbReference>
<reference evidence="2 3" key="1">
    <citation type="submission" date="2018-06" db="EMBL/GenBank/DDBJ databases">
        <title>Genomic Encyclopedia of Archaeal and Bacterial Type Strains, Phase II (KMG-II): from individual species to whole genera.</title>
        <authorList>
            <person name="Goeker M."/>
        </authorList>
    </citation>
    <scope>NUCLEOTIDE SEQUENCE [LARGE SCALE GENOMIC DNA]</scope>
    <source>
        <strain evidence="2 3">DSM 29821</strain>
    </source>
</reference>
<proteinExistence type="predicted"/>
<dbReference type="PROSITE" id="PS51257">
    <property type="entry name" value="PROKAR_LIPOPROTEIN"/>
    <property type="match status" value="1"/>
</dbReference>
<comment type="caution">
    <text evidence="2">The sequence shown here is derived from an EMBL/GenBank/DDBJ whole genome shotgun (WGS) entry which is preliminary data.</text>
</comment>
<dbReference type="OrthoDB" id="647147at2"/>
<accession>A0A327VVW7</accession>
<dbReference type="AlphaFoldDB" id="A0A327VVW7"/>
<evidence type="ECO:0000256" key="1">
    <source>
        <dbReference type="SAM" id="SignalP"/>
    </source>
</evidence>
<dbReference type="RefSeq" id="WP_146616215.1">
    <property type="nucleotide sequence ID" value="NZ_QLMA01000005.1"/>
</dbReference>
<feature type="chain" id="PRO_5016359975" description="YD repeat-containing protein" evidence="1">
    <location>
        <begin position="24"/>
        <end position="291"/>
    </location>
</feature>